<sequence length="536" mass="58733">MNFVVKFAKTIMSPRSARCLTDRSRRQLYVVLQVVSLVSSRFILGGAKGVIPRSDGVTAFITVKEGNVTAELVKSELSKLIPVKWNWSVQKHADSFLVPFPCRVELQRMIAMKYVHTLGGEGILVIQEVNQKIEPISYLQKAWVNVYGVPFEIRSFLPLWAVGSILGATQKVDMRYTRKMGVVRILVAVTDVNHIPESAEIIVGEGLYEIFFKVDKVLKDGRWIDKDNMDYRDGDDKEQGENEDYSEKHGNDSFPMEEVAEDTVMRDNSLQSDHNKPNDGALVMGMVVLQGNQNNYGSTIGTGVESEDSTFNEPTTLMPTSSSCSAQYALLVPKSAEALVLEPKIGLTDLSPGDLDQTPENVGEDANLSSLYDLVPSCSILAGMTDGAGGLNLADDSLQTQAASKPLSGGGAGLALIDASNNSQVDNELIDELIMSTDTQERAIHLGDVNSFAEVPRSVLQEAIMSNSLAKRVKTEKLSQGDSRISVKRTNTDEDILTKAQRLGAKRNLETSHFQRYSLVKVLETSTEEGNTSTNS</sequence>
<organism evidence="2 3">
    <name type="scientific">Zea mays</name>
    <name type="common">Maize</name>
    <dbReference type="NCBI Taxonomy" id="4577"/>
    <lineage>
        <taxon>Eukaryota</taxon>
        <taxon>Viridiplantae</taxon>
        <taxon>Streptophyta</taxon>
        <taxon>Embryophyta</taxon>
        <taxon>Tracheophyta</taxon>
        <taxon>Spermatophyta</taxon>
        <taxon>Magnoliopsida</taxon>
        <taxon>Liliopsida</taxon>
        <taxon>Poales</taxon>
        <taxon>Poaceae</taxon>
        <taxon>PACMAD clade</taxon>
        <taxon>Panicoideae</taxon>
        <taxon>Andropogonodae</taxon>
        <taxon>Andropogoneae</taxon>
        <taxon>Tripsacinae</taxon>
        <taxon>Zea</taxon>
    </lineage>
</organism>
<dbReference type="Gramene" id="Zm00001eb134050_T002">
    <property type="protein sequence ID" value="Zm00001eb134050_P002"/>
    <property type="gene ID" value="Zm00001eb134050"/>
</dbReference>
<reference evidence="2" key="2">
    <citation type="submission" date="2019-07" db="EMBL/GenBank/DDBJ databases">
        <authorList>
            <person name="Seetharam A."/>
            <person name="Woodhouse M."/>
            <person name="Cannon E."/>
        </authorList>
    </citation>
    <scope>NUCLEOTIDE SEQUENCE [LARGE SCALE GENOMIC DNA]</scope>
    <source>
        <strain evidence="2">cv. B73</strain>
    </source>
</reference>
<dbReference type="AlphaFoldDB" id="A0A804N4C9"/>
<reference evidence="2" key="3">
    <citation type="submission" date="2021-05" db="UniProtKB">
        <authorList>
            <consortium name="EnsemblPlants"/>
        </authorList>
    </citation>
    <scope>IDENTIFICATION</scope>
    <source>
        <strain evidence="2">cv. B73</strain>
    </source>
</reference>
<reference evidence="3" key="1">
    <citation type="submission" date="2015-12" db="EMBL/GenBank/DDBJ databases">
        <title>Update maize B73 reference genome by single molecule sequencing technologies.</title>
        <authorList>
            <consortium name="Maize Genome Sequencing Project"/>
            <person name="Ware D."/>
        </authorList>
    </citation>
    <scope>NUCLEOTIDE SEQUENCE [LARGE SCALE GENOMIC DNA]</scope>
    <source>
        <strain evidence="3">cv. B73</strain>
    </source>
</reference>
<protein>
    <recommendedName>
        <fullName evidence="4">DUF4283 domain-containing protein</fullName>
    </recommendedName>
</protein>
<keyword evidence="3" id="KW-1185">Reference proteome</keyword>
<dbReference type="EnsemblPlants" id="Zm00001eb134050_T002">
    <property type="protein sequence ID" value="Zm00001eb134050_P002"/>
    <property type="gene ID" value="Zm00001eb134050"/>
</dbReference>
<evidence type="ECO:0000313" key="3">
    <source>
        <dbReference type="Proteomes" id="UP000007305"/>
    </source>
</evidence>
<dbReference type="PANTHER" id="PTHR33170:SF50">
    <property type="entry name" value="DUF4283 DOMAIN-CONTAINING PROTEIN"/>
    <property type="match status" value="1"/>
</dbReference>
<accession>A0A804N4C9</accession>
<name>A0A804N4C9_MAIZE</name>
<evidence type="ECO:0000313" key="2">
    <source>
        <dbReference type="EnsemblPlants" id="Zm00001eb134050_P002"/>
    </source>
</evidence>
<dbReference type="PANTHER" id="PTHR33170">
    <property type="entry name" value="DUF4283 DOMAIN-CONTAINING PROTEIN-RELATED"/>
    <property type="match status" value="1"/>
</dbReference>
<feature type="region of interest" description="Disordered" evidence="1">
    <location>
        <begin position="228"/>
        <end position="254"/>
    </location>
</feature>
<evidence type="ECO:0000256" key="1">
    <source>
        <dbReference type="SAM" id="MobiDB-lite"/>
    </source>
</evidence>
<evidence type="ECO:0008006" key="4">
    <source>
        <dbReference type="Google" id="ProtNLM"/>
    </source>
</evidence>
<proteinExistence type="predicted"/>
<dbReference type="Proteomes" id="UP000007305">
    <property type="component" value="Chromosome 3"/>
</dbReference>
<dbReference type="InParanoid" id="A0A804N4C9"/>
<feature type="compositionally biased region" description="Basic and acidic residues" evidence="1">
    <location>
        <begin position="228"/>
        <end position="251"/>
    </location>
</feature>